<dbReference type="EMBL" id="FMWD01000002">
    <property type="protein sequence ID" value="SCZ52096.1"/>
    <property type="molecule type" value="Genomic_DNA"/>
</dbReference>
<feature type="domain" description="DUF1540" evidence="1">
    <location>
        <begin position="63"/>
        <end position="83"/>
    </location>
</feature>
<proteinExistence type="predicted"/>
<sequence length="102" mass="11323">MEKCIETSDVARCSVPECVYNRSARCYAGAITVGSGDLPECDTFHTANDRVPPRPHTAGVGACKSNECRYNDDYECTAERVYIGWVDDFHFIGCLTYAQTAR</sequence>
<dbReference type="InterPro" id="IPR011437">
    <property type="entry name" value="DUF1540"/>
</dbReference>
<protein>
    <recommendedName>
        <fullName evidence="1">DUF1540 domain-containing protein</fullName>
    </recommendedName>
</protein>
<name>A0A1G5PS03_9GAMM</name>
<dbReference type="Proteomes" id="UP000199648">
    <property type="component" value="Unassembled WGS sequence"/>
</dbReference>
<dbReference type="RefSeq" id="WP_092992606.1">
    <property type="nucleotide sequence ID" value="NZ_FMWD01000002.1"/>
</dbReference>
<organism evidence="2 3">
    <name type="scientific">Thiohalomonas denitrificans</name>
    <dbReference type="NCBI Taxonomy" id="415747"/>
    <lineage>
        <taxon>Bacteria</taxon>
        <taxon>Pseudomonadati</taxon>
        <taxon>Pseudomonadota</taxon>
        <taxon>Gammaproteobacteria</taxon>
        <taxon>Thiohalomonadales</taxon>
        <taxon>Thiohalomonadaceae</taxon>
        <taxon>Thiohalomonas</taxon>
    </lineage>
</organism>
<keyword evidence="3" id="KW-1185">Reference proteome</keyword>
<dbReference type="AlphaFoldDB" id="A0A1G5PS03"/>
<dbReference type="Pfam" id="PF07561">
    <property type="entry name" value="DUF1540"/>
    <property type="match status" value="2"/>
</dbReference>
<gene>
    <name evidence="2" type="ORF">SAMN03097708_00668</name>
</gene>
<dbReference type="STRING" id="415747.SAMN03097708_00668"/>
<dbReference type="OrthoDB" id="3213529at2"/>
<evidence type="ECO:0000259" key="1">
    <source>
        <dbReference type="Pfam" id="PF07561"/>
    </source>
</evidence>
<evidence type="ECO:0000313" key="3">
    <source>
        <dbReference type="Proteomes" id="UP000199648"/>
    </source>
</evidence>
<evidence type="ECO:0000313" key="2">
    <source>
        <dbReference type="EMBL" id="SCZ52096.1"/>
    </source>
</evidence>
<reference evidence="2 3" key="1">
    <citation type="submission" date="2016-10" db="EMBL/GenBank/DDBJ databases">
        <authorList>
            <person name="de Groot N.N."/>
        </authorList>
    </citation>
    <scope>NUCLEOTIDE SEQUENCE [LARGE SCALE GENOMIC DNA]</scope>
    <source>
        <strain evidence="2 3">HLD2</strain>
    </source>
</reference>
<feature type="domain" description="DUF1540" evidence="1">
    <location>
        <begin position="12"/>
        <end position="43"/>
    </location>
</feature>
<accession>A0A1G5PS03</accession>